<sequence length="43" mass="4810">MNRPNYRILDVPLVGQRKNSDGTWLMLEKGSEGLQPHGDMAQG</sequence>
<organism evidence="1 2">
    <name type="scientific">Burkholderia pyrrocinia</name>
    <name type="common">Pseudomonas pyrrocinia</name>
    <dbReference type="NCBI Taxonomy" id="60550"/>
    <lineage>
        <taxon>Bacteria</taxon>
        <taxon>Pseudomonadati</taxon>
        <taxon>Pseudomonadota</taxon>
        <taxon>Betaproteobacteria</taxon>
        <taxon>Burkholderiales</taxon>
        <taxon>Burkholderiaceae</taxon>
        <taxon>Burkholderia</taxon>
        <taxon>Burkholderia cepacia complex</taxon>
    </lineage>
</organism>
<gene>
    <name evidence="1" type="ORF">NA66_1011113</name>
</gene>
<accession>A0A318IHC2</accession>
<name>A0A318IHC2_BURPY</name>
<dbReference type="EMBL" id="QJJY01000011">
    <property type="protein sequence ID" value="PXX33008.1"/>
    <property type="molecule type" value="Genomic_DNA"/>
</dbReference>
<proteinExistence type="predicted"/>
<evidence type="ECO:0000313" key="2">
    <source>
        <dbReference type="Proteomes" id="UP000247755"/>
    </source>
</evidence>
<protein>
    <submittedName>
        <fullName evidence="1">Uncharacterized protein</fullName>
    </submittedName>
</protein>
<dbReference type="AlphaFoldDB" id="A0A318IHC2"/>
<comment type="caution">
    <text evidence="1">The sequence shown here is derived from an EMBL/GenBank/DDBJ whole genome shotgun (WGS) entry which is preliminary data.</text>
</comment>
<dbReference type="RefSeq" id="WP_256260702.1">
    <property type="nucleotide sequence ID" value="NZ_QJJY01000011.1"/>
</dbReference>
<dbReference type="Proteomes" id="UP000247755">
    <property type="component" value="Unassembled WGS sequence"/>
</dbReference>
<reference evidence="1 2" key="1">
    <citation type="submission" date="2018-05" db="EMBL/GenBank/DDBJ databases">
        <title>Comparative genomics of bacterial root endophytes of switchgrass collected from native prairies over two seasons.</title>
        <authorList>
            <person name="Tang Y."/>
        </authorList>
    </citation>
    <scope>NUCLEOTIDE SEQUENCE [LARGE SCALE GENOMIC DNA]</scope>
    <source>
        <strain evidence="1 2">NFIX32</strain>
    </source>
</reference>
<evidence type="ECO:0000313" key="1">
    <source>
        <dbReference type="EMBL" id="PXX33008.1"/>
    </source>
</evidence>